<dbReference type="GO" id="GO:0000479">
    <property type="term" value="P:endonucleolytic cleavage of tricistronic rRNA transcript (SSU-rRNA, 5.8S rRNA, LSU-rRNA)"/>
    <property type="evidence" value="ECO:0007669"/>
    <property type="project" value="TreeGrafter"/>
</dbReference>
<dbReference type="GO" id="GO:0000462">
    <property type="term" value="P:maturation of SSU-rRNA from tricistronic rRNA transcript (SSU-rRNA, 5.8S rRNA, LSU-rRNA)"/>
    <property type="evidence" value="ECO:0007669"/>
    <property type="project" value="TreeGrafter"/>
</dbReference>
<feature type="domain" description="Bms1-type G" evidence="6">
    <location>
        <begin position="580"/>
        <end position="761"/>
    </location>
</feature>
<gene>
    <name evidence="7" type="primary">Tsr1</name>
    <name evidence="7" type="ORF">CFP56_016006</name>
</gene>
<evidence type="ECO:0000256" key="1">
    <source>
        <dbReference type="ARBA" id="ARBA00004604"/>
    </source>
</evidence>
<protein>
    <submittedName>
        <fullName evidence="7">Pre-rrna-processing protein tsr1 like protein</fullName>
    </submittedName>
</protein>
<dbReference type="GO" id="GO:0034511">
    <property type="term" value="F:U3 snoRNA binding"/>
    <property type="evidence" value="ECO:0007669"/>
    <property type="project" value="TreeGrafter"/>
</dbReference>
<dbReference type="GO" id="GO:0030688">
    <property type="term" value="C:preribosome, small subunit precursor"/>
    <property type="evidence" value="ECO:0007669"/>
    <property type="project" value="TreeGrafter"/>
</dbReference>
<dbReference type="EMBL" id="PKMF04000250">
    <property type="protein sequence ID" value="KAK7841015.1"/>
    <property type="molecule type" value="Genomic_DNA"/>
</dbReference>
<evidence type="ECO:0000256" key="3">
    <source>
        <dbReference type="ARBA" id="ARBA00023242"/>
    </source>
</evidence>
<dbReference type="InterPro" id="IPR030387">
    <property type="entry name" value="G_Bms1/Tsr1_dom"/>
</dbReference>
<dbReference type="GO" id="GO:0005730">
    <property type="term" value="C:nucleolus"/>
    <property type="evidence" value="ECO:0007669"/>
    <property type="project" value="UniProtKB-SubCell"/>
</dbReference>
<evidence type="ECO:0000259" key="6">
    <source>
        <dbReference type="PROSITE" id="PS51714"/>
    </source>
</evidence>
<dbReference type="GO" id="GO:0005525">
    <property type="term" value="F:GTP binding"/>
    <property type="evidence" value="ECO:0007669"/>
    <property type="project" value="TreeGrafter"/>
</dbReference>
<dbReference type="Pfam" id="PF04950">
    <property type="entry name" value="RIBIOP_C"/>
    <property type="match status" value="1"/>
</dbReference>
<dbReference type="AlphaFoldDB" id="A0AAW0KPW5"/>
<dbReference type="SMART" id="SM01362">
    <property type="entry name" value="DUF663"/>
    <property type="match status" value="1"/>
</dbReference>
<feature type="region of interest" description="Disordered" evidence="5">
    <location>
        <begin position="257"/>
        <end position="312"/>
    </location>
</feature>
<reference evidence="7 8" key="1">
    <citation type="journal article" date="2018" name="Sci. Data">
        <title>The draft genome sequence of cork oak.</title>
        <authorList>
            <person name="Ramos A.M."/>
            <person name="Usie A."/>
            <person name="Barbosa P."/>
            <person name="Barros P.M."/>
            <person name="Capote T."/>
            <person name="Chaves I."/>
            <person name="Simoes F."/>
            <person name="Abreu I."/>
            <person name="Carrasquinho I."/>
            <person name="Faro C."/>
            <person name="Guimaraes J.B."/>
            <person name="Mendonca D."/>
            <person name="Nobrega F."/>
            <person name="Rodrigues L."/>
            <person name="Saibo N.J.M."/>
            <person name="Varela M.C."/>
            <person name="Egas C."/>
            <person name="Matos J."/>
            <person name="Miguel C.M."/>
            <person name="Oliveira M.M."/>
            <person name="Ricardo C.P."/>
            <person name="Goncalves S."/>
        </authorList>
    </citation>
    <scope>NUCLEOTIDE SEQUENCE [LARGE SCALE GENOMIC DNA]</scope>
    <source>
        <strain evidence="8">cv. HL8</strain>
    </source>
</reference>
<keyword evidence="3" id="KW-0539">Nucleus</keyword>
<dbReference type="SMART" id="SM00785">
    <property type="entry name" value="AARP2CN"/>
    <property type="match status" value="2"/>
</dbReference>
<dbReference type="InterPro" id="IPR007034">
    <property type="entry name" value="BMS1_TSR1_C"/>
</dbReference>
<evidence type="ECO:0000256" key="2">
    <source>
        <dbReference type="ARBA" id="ARBA00022517"/>
    </source>
</evidence>
<dbReference type="PANTHER" id="PTHR12858:SF1">
    <property type="entry name" value="PRE-RRNA-PROCESSING PROTEIN TSR1 HOMOLOG"/>
    <property type="match status" value="1"/>
</dbReference>
<feature type="compositionally biased region" description="Acidic residues" evidence="5">
    <location>
        <begin position="262"/>
        <end position="279"/>
    </location>
</feature>
<proteinExistence type="inferred from homology"/>
<sequence length="855" mass="96705">MWKYNYKLLMNKLSTSPRAGHPKPTSAALDQDDFRLKQTNPIVKVGFNASPAEVNLDLPTELKKRQDSKNICMSKLASEFPEDCKFYPADTKDDLHKFIWHSKEQRLIVPHWRNQRPYIMAQTVDMVVDDGNLEKCTMLLTGYLRAHSLSVNQLVHVSGAGDYQLTKIEILKDPFPLNPRKEQDLMDADEAHDVEVIRSLAPDPEKQEPLLVENIPDPLDGEQTWPTEAEMAEADKNQKQKRLRKRTLPRGTSEYQAAWIVDDTDEEDLDSNDEADDGMVLDKQESDFPDQEGTNNLDLDDDQRSLNLKDSDEETDVDSMMMIEDEIQKIKNAHAEDEEYPDEVDTPLDIPARKRFAKYRGLKSFRTSSWDPKESLPPEYARIFAFDNFARTQKHVLAKALDMEQENRDDCIPASSYVRLHIKEVPNNVACKLCSLIKTVPVIVSGLLQHESKMSVLHFSIKKHDTYSAPIKSKEEFVFHVGFRQFVARPIFSSDNINSDKHKMERFLHAGRFSVASIYGPISFPPLPLIVLKSAEGGAAPSVAAVGSLKSVDPDRIILKKIILTGYFALSSPLTAKTTTHKQIGVVSTYSYCDKSRISKSGGNVAKGARAARLQHNRMVREQKKAALLKEKRATSGSTSPPRVIVLKAPYGDLLSCMEMVKVADLIAFVASASSSCEESPSCYIDSFGSQCLSVFRSIGLPSTFVLIRDLPTELKKRQDSKNICMSKLASEFPEDCKFYPADTKDDLHKFIWHSKEQRLIVPHWRNQRPYIMAQTVDMVVDDGNLEKCTMLLTGYLRAHSLSVNQLVHVSGAGDYQLTKIEILKDPFPLNPRKEQDLMDADEAHDVEVNIYFGY</sequence>
<name>A0AAW0KPW5_QUESU</name>
<comment type="similarity">
    <text evidence="4">Belongs to the TRAFAC class translation factor GTPase superfamily. Bms1-like GTPase family. TSR1 subfamily.</text>
</comment>
<accession>A0AAW0KPW5</accession>
<evidence type="ECO:0000256" key="4">
    <source>
        <dbReference type="ARBA" id="ARBA00038288"/>
    </source>
</evidence>
<dbReference type="PANTHER" id="PTHR12858">
    <property type="entry name" value="RIBOSOME BIOGENESIS PROTEIN"/>
    <property type="match status" value="1"/>
</dbReference>
<dbReference type="InterPro" id="IPR012948">
    <property type="entry name" value="AARP2CN"/>
</dbReference>
<organism evidence="7 8">
    <name type="scientific">Quercus suber</name>
    <name type="common">Cork oak</name>
    <dbReference type="NCBI Taxonomy" id="58331"/>
    <lineage>
        <taxon>Eukaryota</taxon>
        <taxon>Viridiplantae</taxon>
        <taxon>Streptophyta</taxon>
        <taxon>Embryophyta</taxon>
        <taxon>Tracheophyta</taxon>
        <taxon>Spermatophyta</taxon>
        <taxon>Magnoliopsida</taxon>
        <taxon>eudicotyledons</taxon>
        <taxon>Gunneridae</taxon>
        <taxon>Pentapetalae</taxon>
        <taxon>rosids</taxon>
        <taxon>fabids</taxon>
        <taxon>Fagales</taxon>
        <taxon>Fagaceae</taxon>
        <taxon>Quercus</taxon>
    </lineage>
</organism>
<evidence type="ECO:0000313" key="7">
    <source>
        <dbReference type="EMBL" id="KAK7841015.1"/>
    </source>
</evidence>
<dbReference type="InterPro" id="IPR039761">
    <property type="entry name" value="Bms1/Tsr1"/>
</dbReference>
<dbReference type="Pfam" id="PF08142">
    <property type="entry name" value="AARP2CN"/>
    <property type="match status" value="2"/>
</dbReference>
<keyword evidence="8" id="KW-1185">Reference proteome</keyword>
<dbReference type="GO" id="GO:0003924">
    <property type="term" value="F:GTPase activity"/>
    <property type="evidence" value="ECO:0007669"/>
    <property type="project" value="TreeGrafter"/>
</dbReference>
<dbReference type="Proteomes" id="UP000237347">
    <property type="component" value="Unassembled WGS sequence"/>
</dbReference>
<keyword evidence="2" id="KW-0690">Ribosome biogenesis</keyword>
<comment type="subcellular location">
    <subcellularLocation>
        <location evidence="1">Nucleus</location>
        <location evidence="1">Nucleolus</location>
    </subcellularLocation>
</comment>
<dbReference type="PROSITE" id="PS51714">
    <property type="entry name" value="G_BMS1"/>
    <property type="match status" value="1"/>
</dbReference>
<comment type="caution">
    <text evidence="7">The sequence shown here is derived from an EMBL/GenBank/DDBJ whole genome shotgun (WGS) entry which is preliminary data.</text>
</comment>
<evidence type="ECO:0000256" key="5">
    <source>
        <dbReference type="SAM" id="MobiDB-lite"/>
    </source>
</evidence>
<feature type="region of interest" description="Disordered" evidence="5">
    <location>
        <begin position="199"/>
        <end position="223"/>
    </location>
</feature>
<evidence type="ECO:0000313" key="8">
    <source>
        <dbReference type="Proteomes" id="UP000237347"/>
    </source>
</evidence>